<dbReference type="SUPFAM" id="SSF82615">
    <property type="entry name" value="Polo-box domain"/>
    <property type="match status" value="1"/>
</dbReference>
<dbReference type="PANTHER" id="PTHR24345">
    <property type="entry name" value="SERINE/THREONINE-PROTEIN KINASE PLK"/>
    <property type="match status" value="1"/>
</dbReference>
<dbReference type="Gene3D" id="3.30.1120.120">
    <property type="match status" value="1"/>
</dbReference>
<proteinExistence type="predicted"/>
<feature type="region of interest" description="Disordered" evidence="18">
    <location>
        <begin position="482"/>
        <end position="501"/>
    </location>
</feature>
<evidence type="ECO:0000259" key="21">
    <source>
        <dbReference type="PROSITE" id="PS51984"/>
    </source>
</evidence>
<evidence type="ECO:0000256" key="9">
    <source>
        <dbReference type="ARBA" id="ARBA00022840"/>
    </source>
</evidence>
<dbReference type="CDD" id="cd13114">
    <property type="entry name" value="POLO_box_Plk4_1"/>
    <property type="match status" value="1"/>
</dbReference>
<evidence type="ECO:0000256" key="1">
    <source>
        <dbReference type="ARBA" id="ARBA00004114"/>
    </source>
</evidence>
<dbReference type="GO" id="GO:0005524">
    <property type="term" value="F:ATP binding"/>
    <property type="evidence" value="ECO:0007669"/>
    <property type="project" value="UniProtKB-UniRule"/>
</dbReference>
<dbReference type="InterPro" id="IPR000719">
    <property type="entry name" value="Prot_kinase_dom"/>
</dbReference>
<feature type="region of interest" description="Disordered" evidence="18">
    <location>
        <begin position="610"/>
        <end position="662"/>
    </location>
</feature>
<evidence type="ECO:0000256" key="18">
    <source>
        <dbReference type="SAM" id="MobiDB-lite"/>
    </source>
</evidence>
<dbReference type="EMBL" id="JACVVK020000067">
    <property type="protein sequence ID" value="KAK7496406.1"/>
    <property type="molecule type" value="Genomic_DNA"/>
</dbReference>
<dbReference type="FunFam" id="1.10.510.10:FF:000576">
    <property type="entry name" value="Serine/threonine-protein kinase PLK4"/>
    <property type="match status" value="1"/>
</dbReference>
<keyword evidence="6" id="KW-0808">Transferase</keyword>
<organism evidence="23 24">
    <name type="scientific">Batillaria attramentaria</name>
    <dbReference type="NCBI Taxonomy" id="370345"/>
    <lineage>
        <taxon>Eukaryota</taxon>
        <taxon>Metazoa</taxon>
        <taxon>Spiralia</taxon>
        <taxon>Lophotrochozoa</taxon>
        <taxon>Mollusca</taxon>
        <taxon>Gastropoda</taxon>
        <taxon>Caenogastropoda</taxon>
        <taxon>Sorbeoconcha</taxon>
        <taxon>Cerithioidea</taxon>
        <taxon>Batillariidae</taxon>
        <taxon>Batillaria</taxon>
    </lineage>
</organism>
<evidence type="ECO:0000256" key="6">
    <source>
        <dbReference type="ARBA" id="ARBA00022679"/>
    </source>
</evidence>
<keyword evidence="9 17" id="KW-0067">ATP-binding</keyword>
<dbReference type="InterPro" id="IPR033698">
    <property type="entry name" value="POLO_box_Plk4_2"/>
</dbReference>
<evidence type="ECO:0000259" key="22">
    <source>
        <dbReference type="PROSITE" id="PS51985"/>
    </source>
</evidence>
<dbReference type="PROSITE" id="PS00107">
    <property type="entry name" value="PROTEIN_KINASE_ATP"/>
    <property type="match status" value="1"/>
</dbReference>
<dbReference type="InterPro" id="IPR047108">
    <property type="entry name" value="Plk4-like_POLO_box_2_sf"/>
</dbReference>
<dbReference type="InterPro" id="IPR046437">
    <property type="entry name" value="Ser_Thr-PK_POLO_box_1_sf"/>
</dbReference>
<evidence type="ECO:0000256" key="4">
    <source>
        <dbReference type="ARBA" id="ARBA00022490"/>
    </source>
</evidence>
<comment type="catalytic activity">
    <reaction evidence="16">
        <text>L-seryl-[protein] + ATP = O-phospho-L-seryl-[protein] + ADP + H(+)</text>
        <dbReference type="Rhea" id="RHEA:17989"/>
        <dbReference type="Rhea" id="RHEA-COMP:9863"/>
        <dbReference type="Rhea" id="RHEA-COMP:11604"/>
        <dbReference type="ChEBI" id="CHEBI:15378"/>
        <dbReference type="ChEBI" id="CHEBI:29999"/>
        <dbReference type="ChEBI" id="CHEBI:30616"/>
        <dbReference type="ChEBI" id="CHEBI:83421"/>
        <dbReference type="ChEBI" id="CHEBI:456216"/>
        <dbReference type="EC" id="2.7.11.21"/>
    </reaction>
</comment>
<dbReference type="CDD" id="cd13116">
    <property type="entry name" value="POLO_box_Plk4_3"/>
    <property type="match status" value="1"/>
</dbReference>
<keyword evidence="4" id="KW-0963">Cytoplasm</keyword>
<evidence type="ECO:0000313" key="23">
    <source>
        <dbReference type="EMBL" id="KAK7496406.1"/>
    </source>
</evidence>
<dbReference type="InterPro" id="IPR000959">
    <property type="entry name" value="POLO_box_dom"/>
</dbReference>
<evidence type="ECO:0000256" key="14">
    <source>
        <dbReference type="ARBA" id="ARBA00030924"/>
    </source>
</evidence>
<feature type="compositionally biased region" description="Low complexity" evidence="18">
    <location>
        <begin position="871"/>
        <end position="880"/>
    </location>
</feature>
<feature type="region of interest" description="Disordered" evidence="18">
    <location>
        <begin position="567"/>
        <end position="588"/>
    </location>
</feature>
<feature type="region of interest" description="Disordered" evidence="18">
    <location>
        <begin position="327"/>
        <end position="468"/>
    </location>
</feature>
<feature type="compositionally biased region" description="Polar residues" evidence="18">
    <location>
        <begin position="535"/>
        <end position="545"/>
    </location>
</feature>
<dbReference type="Pfam" id="PF18190">
    <property type="entry name" value="Plk4_PB1"/>
    <property type="match status" value="1"/>
</dbReference>
<dbReference type="Pfam" id="PF18409">
    <property type="entry name" value="Plk4_PB2"/>
    <property type="match status" value="1"/>
</dbReference>
<dbReference type="PROSITE" id="PS00109">
    <property type="entry name" value="PROTEIN_KINASE_TYR"/>
    <property type="match status" value="1"/>
</dbReference>
<reference evidence="23 24" key="1">
    <citation type="journal article" date="2023" name="Sci. Data">
        <title>Genome assembly of the Korean intertidal mud-creeper Batillaria attramentaria.</title>
        <authorList>
            <person name="Patra A.K."/>
            <person name="Ho P.T."/>
            <person name="Jun S."/>
            <person name="Lee S.J."/>
            <person name="Kim Y."/>
            <person name="Won Y.J."/>
        </authorList>
    </citation>
    <scope>NUCLEOTIDE SEQUENCE [LARGE SCALE GENOMIC DNA]</scope>
    <source>
        <strain evidence="23">Wonlab-2016</strain>
    </source>
</reference>
<feature type="compositionally biased region" description="Basic and acidic residues" evidence="18">
    <location>
        <begin position="408"/>
        <end position="419"/>
    </location>
</feature>
<comment type="caution">
    <text evidence="23">The sequence shown here is derived from an EMBL/GenBank/DDBJ whole genome shotgun (WGS) entry which is preliminary data.</text>
</comment>
<feature type="region of interest" description="Disordered" evidence="18">
    <location>
        <begin position="868"/>
        <end position="906"/>
    </location>
</feature>
<evidence type="ECO:0000256" key="10">
    <source>
        <dbReference type="ARBA" id="ARBA00022843"/>
    </source>
</evidence>
<keyword evidence="8" id="KW-0418">Kinase</keyword>
<dbReference type="Gene3D" id="3.30.1120.130">
    <property type="match status" value="1"/>
</dbReference>
<gene>
    <name evidence="23" type="ORF">BaRGS_00012328</name>
</gene>
<name>A0ABD0LA15_9CAEN</name>
<dbReference type="InterPro" id="IPR011009">
    <property type="entry name" value="Kinase-like_dom_sf"/>
</dbReference>
<evidence type="ECO:0000256" key="5">
    <source>
        <dbReference type="ARBA" id="ARBA00022527"/>
    </source>
</evidence>
<evidence type="ECO:0000259" key="20">
    <source>
        <dbReference type="PROSITE" id="PS50078"/>
    </source>
</evidence>
<evidence type="ECO:0000256" key="15">
    <source>
        <dbReference type="ARBA" id="ARBA00047802"/>
    </source>
</evidence>
<evidence type="ECO:0000256" key="11">
    <source>
        <dbReference type="ARBA" id="ARBA00023212"/>
    </source>
</evidence>
<evidence type="ECO:0000256" key="2">
    <source>
        <dbReference type="ARBA" id="ARBA00012424"/>
    </source>
</evidence>
<dbReference type="InterPro" id="IPR033696">
    <property type="entry name" value="POLO_box_Plk4_C"/>
</dbReference>
<comment type="catalytic activity">
    <reaction evidence="15">
        <text>L-threonyl-[protein] + ATP = O-phospho-L-threonyl-[protein] + ADP + H(+)</text>
        <dbReference type="Rhea" id="RHEA:46608"/>
        <dbReference type="Rhea" id="RHEA-COMP:11060"/>
        <dbReference type="Rhea" id="RHEA-COMP:11605"/>
        <dbReference type="ChEBI" id="CHEBI:15378"/>
        <dbReference type="ChEBI" id="CHEBI:30013"/>
        <dbReference type="ChEBI" id="CHEBI:30616"/>
        <dbReference type="ChEBI" id="CHEBI:61977"/>
        <dbReference type="ChEBI" id="CHEBI:456216"/>
        <dbReference type="EC" id="2.7.11.21"/>
    </reaction>
</comment>
<accession>A0ABD0LA15</accession>
<dbReference type="FunFam" id="3.30.200.20:FF:000221">
    <property type="entry name" value="Putative serine/threonine-protein kinase PLK4"/>
    <property type="match status" value="1"/>
</dbReference>
<feature type="compositionally biased region" description="Basic and acidic residues" evidence="18">
    <location>
        <begin position="643"/>
        <end position="661"/>
    </location>
</feature>
<feature type="domain" description="Cryptic POLO box 2 (CPB2)" evidence="22">
    <location>
        <begin position="762"/>
        <end position="876"/>
    </location>
</feature>
<evidence type="ECO:0000313" key="24">
    <source>
        <dbReference type="Proteomes" id="UP001519460"/>
    </source>
</evidence>
<keyword evidence="5" id="KW-0723">Serine/threonine-protein kinase</keyword>
<dbReference type="Gene3D" id="2.40.50.930">
    <property type="match status" value="1"/>
</dbReference>
<dbReference type="GO" id="GO:0005814">
    <property type="term" value="C:centriole"/>
    <property type="evidence" value="ECO:0007669"/>
    <property type="project" value="UniProtKB-SubCell"/>
</dbReference>
<keyword evidence="11" id="KW-0206">Cytoskeleton</keyword>
<evidence type="ECO:0000256" key="3">
    <source>
        <dbReference type="ARBA" id="ARBA00020245"/>
    </source>
</evidence>
<dbReference type="FunFam" id="3.30.1120.120:FF:000001">
    <property type="entry name" value="serine/threonine-protein kinase PLK4 isoform X2"/>
    <property type="match status" value="1"/>
</dbReference>
<evidence type="ECO:0000256" key="12">
    <source>
        <dbReference type="ARBA" id="ARBA00030332"/>
    </source>
</evidence>
<evidence type="ECO:0000256" key="13">
    <source>
        <dbReference type="ARBA" id="ARBA00030429"/>
    </source>
</evidence>
<feature type="domain" description="Protein kinase" evidence="19">
    <location>
        <begin position="23"/>
        <end position="276"/>
    </location>
</feature>
<dbReference type="Pfam" id="PF00069">
    <property type="entry name" value="Pkinase"/>
    <property type="match status" value="1"/>
</dbReference>
<evidence type="ECO:0000256" key="8">
    <source>
        <dbReference type="ARBA" id="ARBA00022777"/>
    </source>
</evidence>
<evidence type="ECO:0000256" key="17">
    <source>
        <dbReference type="PROSITE-ProRule" id="PRU10141"/>
    </source>
</evidence>
<dbReference type="SUPFAM" id="SSF56112">
    <property type="entry name" value="Protein kinase-like (PK-like)"/>
    <property type="match status" value="1"/>
</dbReference>
<dbReference type="PANTHER" id="PTHR24345:SF91">
    <property type="entry name" value="SERINE_THREONINE-PROTEIN KINASE PLK4"/>
    <property type="match status" value="1"/>
</dbReference>
<dbReference type="EC" id="2.7.11.21" evidence="2"/>
<feature type="compositionally biased region" description="Low complexity" evidence="18">
    <location>
        <begin position="437"/>
        <end position="452"/>
    </location>
</feature>
<dbReference type="InterPro" id="IPR008266">
    <property type="entry name" value="Tyr_kinase_AS"/>
</dbReference>
<feature type="compositionally biased region" description="Basic and acidic residues" evidence="18">
    <location>
        <begin position="623"/>
        <end position="635"/>
    </location>
</feature>
<evidence type="ECO:0000256" key="16">
    <source>
        <dbReference type="ARBA" id="ARBA00048347"/>
    </source>
</evidence>
<dbReference type="InterPro" id="IPR033699">
    <property type="entry name" value="POLO_box_Plk4_1"/>
</dbReference>
<feature type="binding site" evidence="17">
    <location>
        <position position="52"/>
    </location>
    <ligand>
        <name>ATP</name>
        <dbReference type="ChEBI" id="CHEBI:30616"/>
    </ligand>
</feature>
<dbReference type="InterPro" id="IPR017441">
    <property type="entry name" value="Protein_kinase_ATP_BS"/>
</dbReference>
<evidence type="ECO:0000256" key="7">
    <source>
        <dbReference type="ARBA" id="ARBA00022741"/>
    </source>
</evidence>
<keyword evidence="10" id="KW-0832">Ubl conjugation</keyword>
<dbReference type="Gene3D" id="1.10.510.10">
    <property type="entry name" value="Transferase(Phosphotransferase) domain 1"/>
    <property type="match status" value="1"/>
</dbReference>
<feature type="compositionally biased region" description="Basic and acidic residues" evidence="18">
    <location>
        <begin position="515"/>
        <end position="524"/>
    </location>
</feature>
<dbReference type="CDD" id="cd13115">
    <property type="entry name" value="POLO_box_Plk4_2"/>
    <property type="match status" value="1"/>
</dbReference>
<feature type="compositionally biased region" description="Basic and acidic residues" evidence="18">
    <location>
        <begin position="881"/>
        <end position="894"/>
    </location>
</feature>
<comment type="subcellular location">
    <subcellularLocation>
        <location evidence="1">Cytoplasm</location>
        <location evidence="1">Cytoskeleton</location>
        <location evidence="1">Microtubule organizing center</location>
        <location evidence="1">Centrosome</location>
        <location evidence="1">Centriole</location>
    </subcellularLocation>
</comment>
<keyword evidence="24" id="KW-1185">Reference proteome</keyword>
<feature type="domain" description="POLO box" evidence="20">
    <location>
        <begin position="961"/>
        <end position="1038"/>
    </location>
</feature>
<keyword evidence="7 17" id="KW-0547">Nucleotide-binding</keyword>
<sequence>MDRQKVGNFAGKPKMASETIEDYQVLNLLGKGGFACVYRARSNKTGQEVAIKMIDKKLMKAAGMVARVKKEVEIHSRLKHPSILELYNYFEDSNYVYLVLEMCHNGEFQRYLRTESRVLTEAEARKVMLQVVEGMLYLHSHGILHRDLTLSNLLLTRDMNTKIADFGLATQLNEPEEKHFTMCGTPNYISPEVAMRVAHGLETDVWSLGCMLYTMLVGQPPFDTDAVRSTLNRVIQAEFELPADLSPEARDLIQCLLRKNPKHRLHLRDVLSHPFMTKKSLTTRKIAQMPEMSIDSGRGTIATVASTRSSASTQPRPLPAFPIKELQSQISEDEEGSRCSGDGEKGSYQWSGSSHSRTHHSQRIPPSPPVRERDGLQEESTQKASRGIAAQHRHGHDSIRKFPSQDSNLDKHGKYEAVHRAGQFDPQRYQERPDTPSSTSWSFSASSVHSNSNARVPASPGGDATNHYKEAHGHYNFVRQHSQSQTGQGYESGFSSQEEFSLQATRRTLNFEAESRQNSIHEKQAASVGGGGGNHTPSQSQQSQKVFHTQELLNKVHAYLGQCQSPLPAKGAKCSSEPKAPVAGASMEFGTPEQVRKVCLTEQEVRQCVRADSMDNLSSPRSSSDDDKDTQKSGRGDAAANGDGREEAERPSEPLSTERLRPIRQKTKNAVVNILESGEVCLEFVKNKGKEQRVVEVFSISSDGKQVTVFHPGDGGRGVAIGDVPPAPPSSCKTFTFKSLPDKYLKKYQYAARFVSLVRSKTPKVTLYTERAKCMLMENSPAADFEAVFYDGAKVSVTSKGVRIAEKTGTSLMLDSAQSSLRLCRDTQEIVDYTEKCRQQCSQLESVIATVQGNGLLKEQLFPVIVGRRPSSSAGDSSKSNSDKESSDDSHDVHQPLPVKSPPVMPSFNGTLVSTVTETDAGRALQGNCTLDNTLLSTVTTTSTSSDNSVLTAGATSAHEVMRHIFVPGIGWASQLGNGEIWVKFLDGTQLGMKSSATTITFIDVTGNVTKYQKSQMLPDVVKIKLEKLPIVLESLRTRTSPGSTVSASSIR</sequence>
<dbReference type="AlphaFoldDB" id="A0ABD0LA15"/>
<dbReference type="GO" id="GO:0004674">
    <property type="term" value="F:protein serine/threonine kinase activity"/>
    <property type="evidence" value="ECO:0007669"/>
    <property type="project" value="UniProtKB-KW"/>
</dbReference>
<dbReference type="Proteomes" id="UP001519460">
    <property type="component" value="Unassembled WGS sequence"/>
</dbReference>
<dbReference type="PROSITE" id="PS51984">
    <property type="entry name" value="CPB1"/>
    <property type="match status" value="1"/>
</dbReference>
<feature type="domain" description="Cryptic POLO box 1 (CPB1)" evidence="21">
    <location>
        <begin position="647"/>
        <end position="761"/>
    </location>
</feature>
<dbReference type="PROSITE" id="PS50011">
    <property type="entry name" value="PROTEIN_KINASE_DOM"/>
    <property type="match status" value="1"/>
</dbReference>
<evidence type="ECO:0000259" key="19">
    <source>
        <dbReference type="PROSITE" id="PS50011"/>
    </source>
</evidence>
<feature type="region of interest" description="Disordered" evidence="18">
    <location>
        <begin position="515"/>
        <end position="545"/>
    </location>
</feature>
<protein>
    <recommendedName>
        <fullName evidence="3">Serine/threonine-protein kinase PLK4</fullName>
        <ecNumber evidence="2">2.7.11.21</ecNumber>
    </recommendedName>
    <alternativeName>
        <fullName evidence="12">Polo-like kinase 4</fullName>
    </alternativeName>
    <alternativeName>
        <fullName evidence="13 14">Serine/threonine-protein kinase SAK</fullName>
    </alternativeName>
</protein>
<dbReference type="PROSITE" id="PS50078">
    <property type="entry name" value="POLO_BOX"/>
    <property type="match status" value="1"/>
</dbReference>
<dbReference type="PROSITE" id="PS51985">
    <property type="entry name" value="CPB2"/>
    <property type="match status" value="1"/>
</dbReference>